<evidence type="ECO:0000313" key="3">
    <source>
        <dbReference type="Proteomes" id="UP000789706"/>
    </source>
</evidence>
<protein>
    <submittedName>
        <fullName evidence="2">6497_t:CDS:1</fullName>
    </submittedName>
</protein>
<evidence type="ECO:0000313" key="2">
    <source>
        <dbReference type="EMBL" id="CAG8568795.1"/>
    </source>
</evidence>
<accession>A0A9N9BLT3</accession>
<feature type="region of interest" description="Disordered" evidence="1">
    <location>
        <begin position="1"/>
        <end position="42"/>
    </location>
</feature>
<comment type="caution">
    <text evidence="2">The sequence shown here is derived from an EMBL/GenBank/DDBJ whole genome shotgun (WGS) entry which is preliminary data.</text>
</comment>
<evidence type="ECO:0000256" key="1">
    <source>
        <dbReference type="SAM" id="MobiDB-lite"/>
    </source>
</evidence>
<proteinExistence type="predicted"/>
<feature type="compositionally biased region" description="Polar residues" evidence="1">
    <location>
        <begin position="19"/>
        <end position="28"/>
    </location>
</feature>
<feature type="compositionally biased region" description="Low complexity" evidence="1">
    <location>
        <begin position="1"/>
        <end position="18"/>
    </location>
</feature>
<dbReference type="Proteomes" id="UP000789706">
    <property type="component" value="Unassembled WGS sequence"/>
</dbReference>
<organism evidence="2 3">
    <name type="scientific">Diversispora eburnea</name>
    <dbReference type="NCBI Taxonomy" id="1213867"/>
    <lineage>
        <taxon>Eukaryota</taxon>
        <taxon>Fungi</taxon>
        <taxon>Fungi incertae sedis</taxon>
        <taxon>Mucoromycota</taxon>
        <taxon>Glomeromycotina</taxon>
        <taxon>Glomeromycetes</taxon>
        <taxon>Diversisporales</taxon>
        <taxon>Diversisporaceae</taxon>
        <taxon>Diversispora</taxon>
    </lineage>
</organism>
<reference evidence="2" key="1">
    <citation type="submission" date="2021-06" db="EMBL/GenBank/DDBJ databases">
        <authorList>
            <person name="Kallberg Y."/>
            <person name="Tangrot J."/>
            <person name="Rosling A."/>
        </authorList>
    </citation>
    <scope>NUCLEOTIDE SEQUENCE</scope>
    <source>
        <strain evidence="2">AZ414A</strain>
    </source>
</reference>
<name>A0A9N9BLT3_9GLOM</name>
<keyword evidence="3" id="KW-1185">Reference proteome</keyword>
<feature type="non-terminal residue" evidence="2">
    <location>
        <position position="1"/>
    </location>
</feature>
<gene>
    <name evidence="2" type="ORF">DEBURN_LOCUS7971</name>
</gene>
<dbReference type="OrthoDB" id="2423195at2759"/>
<sequence length="213" mass="24527">MRRSSNFRNSRGRWNNRNIPSNSGRYPSNNHRNPRRPPTAHLKLTYGGSDKIIQVPLGREIDKVWSKMKRHELKNQHMMRRFICSCLVTANEAGDKAEGLVHDLGSPDGMSRIREILMFDMSVDAGLKPNFASYQRVILPFLALLTRKAISDCTLERYLNAIYSVVYSNLESFINDGVINMLEILVRRNDIEDRETNKTELINDDKNSFIPTS</sequence>
<dbReference type="AlphaFoldDB" id="A0A9N9BLT3"/>
<dbReference type="EMBL" id="CAJVPK010001068">
    <property type="protein sequence ID" value="CAG8568795.1"/>
    <property type="molecule type" value="Genomic_DNA"/>
</dbReference>